<keyword evidence="3" id="KW-1185">Reference proteome</keyword>
<evidence type="ECO:0000313" key="3">
    <source>
        <dbReference type="Proteomes" id="UP001620460"/>
    </source>
</evidence>
<evidence type="ECO:0000256" key="1">
    <source>
        <dbReference type="SAM" id="Coils"/>
    </source>
</evidence>
<protein>
    <submittedName>
        <fullName evidence="2">YdcH family protein</fullName>
    </submittedName>
</protein>
<dbReference type="InterPro" id="IPR038444">
    <property type="entry name" value="DUF465_sf"/>
</dbReference>
<feature type="coiled-coil region" evidence="1">
    <location>
        <begin position="13"/>
        <end position="61"/>
    </location>
</feature>
<reference evidence="2 3" key="1">
    <citation type="submission" date="2020-10" db="EMBL/GenBank/DDBJ databases">
        <title>Phylogeny of dyella-like bacteria.</title>
        <authorList>
            <person name="Fu J."/>
        </authorList>
    </citation>
    <scope>NUCLEOTIDE SEQUENCE [LARGE SCALE GENOMIC DNA]</scope>
    <source>
        <strain evidence="2 3">Gsoil3046</strain>
    </source>
</reference>
<organism evidence="2 3">
    <name type="scientific">Dyella ginsengisoli</name>
    <dbReference type="NCBI Taxonomy" id="363848"/>
    <lineage>
        <taxon>Bacteria</taxon>
        <taxon>Pseudomonadati</taxon>
        <taxon>Pseudomonadota</taxon>
        <taxon>Gammaproteobacteria</taxon>
        <taxon>Lysobacterales</taxon>
        <taxon>Rhodanobacteraceae</taxon>
        <taxon>Dyella</taxon>
    </lineage>
</organism>
<sequence length="68" mass="7654">MTAPDLPSIAQMLAELRREHRALDTQVAEMVAAGSRDELQITRMKKRKLLLKDAIARLESKLIPDLDA</sequence>
<dbReference type="EMBL" id="JADIKM010000001">
    <property type="protein sequence ID" value="MFK2902650.1"/>
    <property type="molecule type" value="Genomic_DNA"/>
</dbReference>
<dbReference type="Pfam" id="PF04325">
    <property type="entry name" value="DUF465"/>
    <property type="match status" value="1"/>
</dbReference>
<evidence type="ECO:0000313" key="2">
    <source>
        <dbReference type="EMBL" id="MFK2902650.1"/>
    </source>
</evidence>
<accession>A0ABW8JQT5</accession>
<dbReference type="RefSeq" id="WP_404629771.1">
    <property type="nucleotide sequence ID" value="NZ_JADIKM010000001.1"/>
</dbReference>
<dbReference type="Gene3D" id="6.10.280.50">
    <property type="match status" value="1"/>
</dbReference>
<comment type="caution">
    <text evidence="2">The sequence shown here is derived from an EMBL/GenBank/DDBJ whole genome shotgun (WGS) entry which is preliminary data.</text>
</comment>
<proteinExistence type="predicted"/>
<name>A0ABW8JQT5_9GAMM</name>
<keyword evidence="1" id="KW-0175">Coiled coil</keyword>
<dbReference type="InterPro" id="IPR007420">
    <property type="entry name" value="DUF465"/>
</dbReference>
<gene>
    <name evidence="2" type="ORF">ISP17_01645</name>
</gene>
<dbReference type="Proteomes" id="UP001620460">
    <property type="component" value="Unassembled WGS sequence"/>
</dbReference>